<evidence type="ECO:0000256" key="4">
    <source>
        <dbReference type="ARBA" id="ARBA00022679"/>
    </source>
</evidence>
<sequence>MSRLSPRALNCAPSPTLAITAKANQLKADGHDVLGFGAGEPDFDTPQHIKDAAIDALAKGKTKYTPSAGIPELRKAICEKLKTDNGLDYAPGNVIVSCGGKHTLYNIFQAMVSEGDEVVIPAPYWVSYPEQVKLADGTPVILQTTDETNFAPTIDQLKAAITPKTKIVVLNSPSNPTGAMWPRATIEALAELAIQHDFYVISDEIYEKIVYDANEFISIAALGPEIKKRTFTVNGMSKAYSMTGWRLGYVAAEAEYVGAMNRLQDQSTSNPTSIAQWAGLAALTGDQSFLAEWCTEFDARRKLIVAGLNGIDGLSCLMPEGAFYVFPKVSALYGKTTPEGKTLQSGDDVADYLLATQKVAVVPGSGFGADDYVRLSYATSRATIEKGVARIAEAVAALK</sequence>
<keyword evidence="5" id="KW-0663">Pyridoxal phosphate</keyword>
<evidence type="ECO:0000256" key="5">
    <source>
        <dbReference type="ARBA" id="ARBA00022898"/>
    </source>
</evidence>
<evidence type="ECO:0000259" key="7">
    <source>
        <dbReference type="Pfam" id="PF00155"/>
    </source>
</evidence>
<organism evidence="8 9">
    <name type="scientific">Armatimonas rosea</name>
    <dbReference type="NCBI Taxonomy" id="685828"/>
    <lineage>
        <taxon>Bacteria</taxon>
        <taxon>Bacillati</taxon>
        <taxon>Armatimonadota</taxon>
        <taxon>Armatimonadia</taxon>
        <taxon>Armatimonadales</taxon>
        <taxon>Armatimonadaceae</taxon>
        <taxon>Armatimonas</taxon>
    </lineage>
</organism>
<dbReference type="EMBL" id="JACHGW010000003">
    <property type="protein sequence ID" value="MBB6052042.1"/>
    <property type="molecule type" value="Genomic_DNA"/>
</dbReference>
<dbReference type="GO" id="GO:0008483">
    <property type="term" value="F:transaminase activity"/>
    <property type="evidence" value="ECO:0007669"/>
    <property type="project" value="UniProtKB-KW"/>
</dbReference>
<dbReference type="InterPro" id="IPR015424">
    <property type="entry name" value="PyrdxlP-dep_Trfase"/>
</dbReference>
<proteinExistence type="inferred from homology"/>
<dbReference type="Gene3D" id="3.90.1150.10">
    <property type="entry name" value="Aspartate Aminotransferase, domain 1"/>
    <property type="match status" value="1"/>
</dbReference>
<dbReference type="GO" id="GO:0030170">
    <property type="term" value="F:pyridoxal phosphate binding"/>
    <property type="evidence" value="ECO:0007669"/>
    <property type="project" value="InterPro"/>
</dbReference>
<dbReference type="SUPFAM" id="SSF53383">
    <property type="entry name" value="PLP-dependent transferases"/>
    <property type="match status" value="1"/>
</dbReference>
<dbReference type="Gene3D" id="3.40.640.10">
    <property type="entry name" value="Type I PLP-dependent aspartate aminotransferase-like (Major domain)"/>
    <property type="match status" value="1"/>
</dbReference>
<dbReference type="PRINTS" id="PR00753">
    <property type="entry name" value="ACCSYNTHASE"/>
</dbReference>
<feature type="domain" description="Aminotransferase class I/classII large" evidence="7">
    <location>
        <begin position="32"/>
        <end position="391"/>
    </location>
</feature>
<keyword evidence="4 6" id="KW-0808">Transferase</keyword>
<reference evidence="8 9" key="1">
    <citation type="submission" date="2020-08" db="EMBL/GenBank/DDBJ databases">
        <title>Genomic Encyclopedia of Type Strains, Phase IV (KMG-IV): sequencing the most valuable type-strain genomes for metagenomic binning, comparative biology and taxonomic classification.</title>
        <authorList>
            <person name="Goeker M."/>
        </authorList>
    </citation>
    <scope>NUCLEOTIDE SEQUENCE [LARGE SCALE GENOMIC DNA]</scope>
    <source>
        <strain evidence="8 9">DSM 23562</strain>
    </source>
</reference>
<dbReference type="InterPro" id="IPR004838">
    <property type="entry name" value="NHTrfase_class1_PyrdxlP-BS"/>
</dbReference>
<comment type="similarity">
    <text evidence="2 6">Belongs to the class-I pyridoxal-phosphate-dependent aminotransferase family.</text>
</comment>
<dbReference type="FunFam" id="3.40.640.10:FF:000033">
    <property type="entry name" value="Aspartate aminotransferase"/>
    <property type="match status" value="1"/>
</dbReference>
<dbReference type="EC" id="2.6.1.-" evidence="6"/>
<dbReference type="AlphaFoldDB" id="A0A7W9SSI4"/>
<evidence type="ECO:0000256" key="3">
    <source>
        <dbReference type="ARBA" id="ARBA00022576"/>
    </source>
</evidence>
<keyword evidence="3 6" id="KW-0032">Aminotransferase</keyword>
<keyword evidence="9" id="KW-1185">Reference proteome</keyword>
<dbReference type="PROSITE" id="PS00105">
    <property type="entry name" value="AA_TRANSFER_CLASS_1"/>
    <property type="match status" value="1"/>
</dbReference>
<dbReference type="InterPro" id="IPR015422">
    <property type="entry name" value="PyrdxlP-dep_Trfase_small"/>
</dbReference>
<comment type="caution">
    <text evidence="8">The sequence shown here is derived from an EMBL/GenBank/DDBJ whole genome shotgun (WGS) entry which is preliminary data.</text>
</comment>
<name>A0A7W9SSI4_ARMRO</name>
<accession>A0A7W9SSI4</accession>
<dbReference type="InterPro" id="IPR015421">
    <property type="entry name" value="PyrdxlP-dep_Trfase_major"/>
</dbReference>
<protein>
    <recommendedName>
        <fullName evidence="6">Aminotransferase</fullName>
        <ecNumber evidence="6">2.6.1.-</ecNumber>
    </recommendedName>
</protein>
<dbReference type="InterPro" id="IPR050596">
    <property type="entry name" value="AspAT/PAT-like"/>
</dbReference>
<dbReference type="GO" id="GO:0006520">
    <property type="term" value="P:amino acid metabolic process"/>
    <property type="evidence" value="ECO:0007669"/>
    <property type="project" value="InterPro"/>
</dbReference>
<dbReference type="Pfam" id="PF00155">
    <property type="entry name" value="Aminotran_1_2"/>
    <property type="match status" value="1"/>
</dbReference>
<dbReference type="PANTHER" id="PTHR46383:SF1">
    <property type="entry name" value="ASPARTATE AMINOTRANSFERASE"/>
    <property type="match status" value="1"/>
</dbReference>
<comment type="cofactor">
    <cofactor evidence="1 6">
        <name>pyridoxal 5'-phosphate</name>
        <dbReference type="ChEBI" id="CHEBI:597326"/>
    </cofactor>
</comment>
<dbReference type="InterPro" id="IPR004839">
    <property type="entry name" value="Aminotransferase_I/II_large"/>
</dbReference>
<evidence type="ECO:0000256" key="2">
    <source>
        <dbReference type="ARBA" id="ARBA00007441"/>
    </source>
</evidence>
<dbReference type="RefSeq" id="WP_184200227.1">
    <property type="nucleotide sequence ID" value="NZ_JACHGW010000003.1"/>
</dbReference>
<gene>
    <name evidence="8" type="ORF">HNQ39_003852</name>
</gene>
<dbReference type="PANTHER" id="PTHR46383">
    <property type="entry name" value="ASPARTATE AMINOTRANSFERASE"/>
    <property type="match status" value="1"/>
</dbReference>
<dbReference type="CDD" id="cd00609">
    <property type="entry name" value="AAT_like"/>
    <property type="match status" value="1"/>
</dbReference>
<evidence type="ECO:0000256" key="1">
    <source>
        <dbReference type="ARBA" id="ARBA00001933"/>
    </source>
</evidence>
<dbReference type="Proteomes" id="UP000520814">
    <property type="component" value="Unassembled WGS sequence"/>
</dbReference>
<evidence type="ECO:0000313" key="8">
    <source>
        <dbReference type="EMBL" id="MBB6052042.1"/>
    </source>
</evidence>
<evidence type="ECO:0000256" key="6">
    <source>
        <dbReference type="RuleBase" id="RU000481"/>
    </source>
</evidence>
<evidence type="ECO:0000313" key="9">
    <source>
        <dbReference type="Proteomes" id="UP000520814"/>
    </source>
</evidence>